<accession>A0A9K3GEI7</accession>
<dbReference type="SUPFAM" id="SSF50965">
    <property type="entry name" value="Galactose oxidase, central domain"/>
    <property type="match status" value="1"/>
</dbReference>
<dbReference type="Gene3D" id="2.120.10.80">
    <property type="entry name" value="Kelch-type beta propeller"/>
    <property type="match status" value="1"/>
</dbReference>
<reference evidence="2 3" key="1">
    <citation type="journal article" date="2018" name="PLoS ONE">
        <title>The draft genome of Kipferlia bialata reveals reductive genome evolution in fornicate parasites.</title>
        <authorList>
            <person name="Tanifuji G."/>
            <person name="Takabayashi S."/>
            <person name="Kume K."/>
            <person name="Takagi M."/>
            <person name="Nakayama T."/>
            <person name="Kamikawa R."/>
            <person name="Inagaki Y."/>
            <person name="Hashimoto T."/>
        </authorList>
    </citation>
    <scope>NUCLEOTIDE SEQUENCE [LARGE SCALE GENOMIC DNA]</scope>
    <source>
        <strain evidence="2">NY0173</strain>
    </source>
</reference>
<feature type="region of interest" description="Disordered" evidence="1">
    <location>
        <begin position="18"/>
        <end position="42"/>
    </location>
</feature>
<proteinExistence type="predicted"/>
<dbReference type="InterPro" id="IPR011043">
    <property type="entry name" value="Gal_Oxase/kelch_b-propeller"/>
</dbReference>
<name>A0A9K3GEI7_9EUKA</name>
<comment type="caution">
    <text evidence="2">The sequence shown here is derived from an EMBL/GenBank/DDBJ whole genome shotgun (WGS) entry which is preliminary data.</text>
</comment>
<dbReference type="InterPro" id="IPR015915">
    <property type="entry name" value="Kelch-typ_b-propeller"/>
</dbReference>
<keyword evidence="3" id="KW-1185">Reference proteome</keyword>
<protein>
    <submittedName>
        <fullName evidence="2">Uncharacterized protein</fullName>
    </submittedName>
</protein>
<sequence>MAKRYFWVVHAPVSGRRRVLGDTPSEGDAPEKAFGVGEGERERSIRLGGGSKGWGMASLLRHIQFLCPTPSPVPSSGGRRVRTARQTPPGRFHVGRWATSVLGEYLHVLLGNSDGALRHLTLHVAALATRGLTSDAWTELPAPVFRAESLCVVRVHSPSPMMLVIGGKRHLNQVHVFTPNADGRGDGGRWKFCQLSGECGVKGKKGKVTFNVDCHSVCAVDPASVLLLRKKGAPILLQTGDAARSTCCVVETPPDACSPTLHQAVSLGLEPQWAARALCRSHEGLEALCTLLQRVRDGVTPVDTGHSSLIDLPPRSVLAVIMAVGVEFASLTELLRVPMTVLIEGGVCDGAEGVLDLDLVCQYLSEAPLCAPADSWLGPRLLAALHILSLDVVVSLDTPGEASPWQLAITPLLPFIRGACKRVGLCERITPGLSSTPLTVSVTRDYHEAPSHMVSLAPRMALSVPGESWRGSDYDDRETAQLEGVLRTLESHAVERMVPVPATIPLALVGGVTWVGDQLLLVEGLGDGNEYDSRPQGTQVSVVELVPGTLVCKATEVISTTPSSGPQRRHACITSCLHNQLVLVGGQSSDESVGYEPICHTDAWTKGPTGWGRLPSLPFPLVGSSAVSHGSDLHVVGLMADWTESPKRHLRLSADGRWVSLARPPFPARHPILVAVGPFILAVVSGGHREPNAVYPYHVPSDTWIERGSLSVQSDFMNGVGQLTDVDTVSMETDEGRILLSLPDSLIECLGGEYLQQTSAQLHVHPGLLAYRLARRLKSTAGVLEGCTLQGEDGVLCSLGVEVAELVSENTKSESEGAVSSLATRLMELLCTVTSVVSTQGQQEAGAGYTKRGIVLAYLLGALTAAYPTCRVTSQKDGATQAWLVYVAAAVARWEREIEVGVSSSLEGTLALPDYASMATFTTLVANMIGQGAVPSFTPQYLSPLEMASVMATACVALPLYTPLWHYMYRSHSSLDIAEHAALDLSAVTLVGVDQGENMRRLLDFLHSMDLVLPDTGPSVVFNHSTPDVCRNVIVSALLAKHTTPSCTVTGTTHEPKSRVLPLIGEVVRESRFGDVTVLYHRSGVEGVLLPEVMIDRAAQESRGRVLRDHATLEGVRFMLPVSENTILCVGRRNGMYSNEGTIGFLHRAEDPHTHNLTHSWESLSLDQSPIPQCTFSTLLITSTRPVLVGGSVYFCITQYGDVPLQLVVLDLATREWTQTEGGPDISSVFSLGVLQGCVCVVGRVGKATQVWAYDDTDRSCAGEWACLSAGLPCSDQCRHEPALGHETAIALPCHGKSQWGDFALSFTKIDEGLRVGVPGASLKEYLTSVRVGRHVVGLFKVHAEYDDALDREVLGVRVCLCDRVTGEWLPLATVKYPYDYTNTPSHVLPLGGAGVVVVLSGMYFVEVDFPEALLEF</sequence>
<gene>
    <name evidence="2" type="ORF">KIPB_000238</name>
</gene>
<organism evidence="2 3">
    <name type="scientific">Kipferlia bialata</name>
    <dbReference type="NCBI Taxonomy" id="797122"/>
    <lineage>
        <taxon>Eukaryota</taxon>
        <taxon>Metamonada</taxon>
        <taxon>Carpediemonas-like organisms</taxon>
        <taxon>Kipferlia</taxon>
    </lineage>
</organism>
<dbReference type="Proteomes" id="UP000265618">
    <property type="component" value="Unassembled WGS sequence"/>
</dbReference>
<evidence type="ECO:0000313" key="2">
    <source>
        <dbReference type="EMBL" id="GIQ79575.1"/>
    </source>
</evidence>
<dbReference type="EMBL" id="BDIP01000023">
    <property type="protein sequence ID" value="GIQ79575.1"/>
    <property type="molecule type" value="Genomic_DNA"/>
</dbReference>
<evidence type="ECO:0000313" key="3">
    <source>
        <dbReference type="Proteomes" id="UP000265618"/>
    </source>
</evidence>
<dbReference type="SUPFAM" id="SSF117281">
    <property type="entry name" value="Kelch motif"/>
    <property type="match status" value="1"/>
</dbReference>
<evidence type="ECO:0000256" key="1">
    <source>
        <dbReference type="SAM" id="MobiDB-lite"/>
    </source>
</evidence>